<feature type="region of interest" description="Disordered" evidence="5">
    <location>
        <begin position="63"/>
        <end position="82"/>
    </location>
</feature>
<dbReference type="GO" id="GO:0006511">
    <property type="term" value="P:ubiquitin-dependent protein catabolic process"/>
    <property type="evidence" value="ECO:0007669"/>
    <property type="project" value="TreeGrafter"/>
</dbReference>
<dbReference type="GO" id="GO:0140082">
    <property type="term" value="F:SUMO-ubiquitin ligase activity"/>
    <property type="evidence" value="ECO:0007669"/>
    <property type="project" value="TreeGrafter"/>
</dbReference>
<dbReference type="SUPFAM" id="SSF57850">
    <property type="entry name" value="RING/U-box"/>
    <property type="match status" value="1"/>
</dbReference>
<keyword evidence="3" id="KW-0862">Zinc</keyword>
<feature type="region of interest" description="Disordered" evidence="5">
    <location>
        <begin position="26"/>
        <end position="56"/>
    </location>
</feature>
<dbReference type="AlphaFoldDB" id="A0AAN7R018"/>
<organism evidence="7 8">
    <name type="scientific">Trapa natans</name>
    <name type="common">Water chestnut</name>
    <dbReference type="NCBI Taxonomy" id="22666"/>
    <lineage>
        <taxon>Eukaryota</taxon>
        <taxon>Viridiplantae</taxon>
        <taxon>Streptophyta</taxon>
        <taxon>Embryophyta</taxon>
        <taxon>Tracheophyta</taxon>
        <taxon>Spermatophyta</taxon>
        <taxon>Magnoliopsida</taxon>
        <taxon>eudicotyledons</taxon>
        <taxon>Gunneridae</taxon>
        <taxon>Pentapetalae</taxon>
        <taxon>rosids</taxon>
        <taxon>malvids</taxon>
        <taxon>Myrtales</taxon>
        <taxon>Lythraceae</taxon>
        <taxon>Trapa</taxon>
    </lineage>
</organism>
<evidence type="ECO:0000256" key="1">
    <source>
        <dbReference type="ARBA" id="ARBA00022723"/>
    </source>
</evidence>
<reference evidence="7 8" key="1">
    <citation type="journal article" date="2023" name="Hortic Res">
        <title>Pangenome of water caltrop reveals structural variations and asymmetric subgenome divergence after allopolyploidization.</title>
        <authorList>
            <person name="Zhang X."/>
            <person name="Chen Y."/>
            <person name="Wang L."/>
            <person name="Yuan Y."/>
            <person name="Fang M."/>
            <person name="Shi L."/>
            <person name="Lu R."/>
            <person name="Comes H.P."/>
            <person name="Ma Y."/>
            <person name="Chen Y."/>
            <person name="Huang G."/>
            <person name="Zhou Y."/>
            <person name="Zheng Z."/>
            <person name="Qiu Y."/>
        </authorList>
    </citation>
    <scope>NUCLEOTIDE SEQUENCE [LARGE SCALE GENOMIC DNA]</scope>
    <source>
        <strain evidence="7">F231</strain>
    </source>
</reference>
<protein>
    <recommendedName>
        <fullName evidence="6">RING-type domain-containing protein</fullName>
    </recommendedName>
</protein>
<evidence type="ECO:0000256" key="5">
    <source>
        <dbReference type="SAM" id="MobiDB-lite"/>
    </source>
</evidence>
<keyword evidence="2 4" id="KW-0863">Zinc-finger</keyword>
<dbReference type="PROSITE" id="PS50089">
    <property type="entry name" value="ZF_RING_2"/>
    <property type="match status" value="1"/>
</dbReference>
<name>A0AAN7R018_TRANT</name>
<comment type="caution">
    <text evidence="7">The sequence shown here is derived from an EMBL/GenBank/DDBJ whole genome shotgun (WGS) entry which is preliminary data.</text>
</comment>
<evidence type="ECO:0000256" key="3">
    <source>
        <dbReference type="ARBA" id="ARBA00022833"/>
    </source>
</evidence>
<accession>A0AAN7R018</accession>
<evidence type="ECO:0000256" key="2">
    <source>
        <dbReference type="ARBA" id="ARBA00022771"/>
    </source>
</evidence>
<proteinExistence type="predicted"/>
<dbReference type="PROSITE" id="PS00518">
    <property type="entry name" value="ZF_RING_1"/>
    <property type="match status" value="1"/>
</dbReference>
<dbReference type="PANTHER" id="PTHR47094:SF1">
    <property type="entry name" value="RING-TYPE E3 UBIQUITIN TRANSFERASE"/>
    <property type="match status" value="1"/>
</dbReference>
<dbReference type="Gene3D" id="3.30.40.10">
    <property type="entry name" value="Zinc/RING finger domain, C3HC4 (zinc finger)"/>
    <property type="match status" value="1"/>
</dbReference>
<dbReference type="GO" id="GO:0032183">
    <property type="term" value="F:SUMO binding"/>
    <property type="evidence" value="ECO:0007669"/>
    <property type="project" value="TreeGrafter"/>
</dbReference>
<evidence type="ECO:0000259" key="6">
    <source>
        <dbReference type="PROSITE" id="PS50089"/>
    </source>
</evidence>
<keyword evidence="1" id="KW-0479">Metal-binding</keyword>
<keyword evidence="8" id="KW-1185">Reference proteome</keyword>
<evidence type="ECO:0000313" key="8">
    <source>
        <dbReference type="Proteomes" id="UP001346149"/>
    </source>
</evidence>
<dbReference type="InterPro" id="IPR013083">
    <property type="entry name" value="Znf_RING/FYVE/PHD"/>
</dbReference>
<dbReference type="EMBL" id="JAXQNO010000013">
    <property type="protein sequence ID" value="KAK4785372.1"/>
    <property type="molecule type" value="Genomic_DNA"/>
</dbReference>
<gene>
    <name evidence="7" type="ORF">SAY86_002061</name>
</gene>
<feature type="domain" description="RING-type" evidence="6">
    <location>
        <begin position="117"/>
        <end position="155"/>
    </location>
</feature>
<evidence type="ECO:0000313" key="7">
    <source>
        <dbReference type="EMBL" id="KAK4785372.1"/>
    </source>
</evidence>
<dbReference type="InterPro" id="IPR017907">
    <property type="entry name" value="Znf_RING_CS"/>
</dbReference>
<dbReference type="GO" id="GO:0008270">
    <property type="term" value="F:zinc ion binding"/>
    <property type="evidence" value="ECO:0007669"/>
    <property type="project" value="UniProtKB-KW"/>
</dbReference>
<dbReference type="GO" id="GO:0061630">
    <property type="term" value="F:ubiquitin protein ligase activity"/>
    <property type="evidence" value="ECO:0007669"/>
    <property type="project" value="InterPro"/>
</dbReference>
<evidence type="ECO:0000256" key="4">
    <source>
        <dbReference type="PROSITE-ProRule" id="PRU00175"/>
    </source>
</evidence>
<feature type="compositionally biased region" description="Polar residues" evidence="5">
    <location>
        <begin position="29"/>
        <end position="56"/>
    </location>
</feature>
<dbReference type="Proteomes" id="UP001346149">
    <property type="component" value="Unassembled WGS sequence"/>
</dbReference>
<dbReference type="SMART" id="SM00184">
    <property type="entry name" value="RING"/>
    <property type="match status" value="1"/>
</dbReference>
<dbReference type="InterPro" id="IPR049627">
    <property type="entry name" value="SLX8"/>
</dbReference>
<sequence length="174" mass="19391">MSTQAVKTPPLRVFWCRRMELNLDLNTPPIENQDQEGTSNQDISQQMVKNKSQTNHGRACIVDVDSGEEMTSGQKRRRGPAGEPLIEFYDLINLEGSRSSLVQEKKPPLPKESSFSCPICMGPFVEETSTRCGHIFCKACIRAAITAQPRCPTCREPVTVRGLIRVFLPAINSV</sequence>
<dbReference type="GO" id="GO:0033768">
    <property type="term" value="C:SUMO-targeted ubiquitin ligase complex"/>
    <property type="evidence" value="ECO:0007669"/>
    <property type="project" value="TreeGrafter"/>
</dbReference>
<dbReference type="Pfam" id="PF13923">
    <property type="entry name" value="zf-C3HC4_2"/>
    <property type="match status" value="1"/>
</dbReference>
<dbReference type="InterPro" id="IPR001841">
    <property type="entry name" value="Znf_RING"/>
</dbReference>
<dbReference type="PANTHER" id="PTHR47094">
    <property type="entry name" value="ELFLESS, ISOFORM B"/>
    <property type="match status" value="1"/>
</dbReference>